<evidence type="ECO:0000313" key="1">
    <source>
        <dbReference type="Proteomes" id="UP000095286"/>
    </source>
</evidence>
<evidence type="ECO:0000313" key="2">
    <source>
        <dbReference type="WBParaSite" id="RSKR_0000928000.1"/>
    </source>
</evidence>
<dbReference type="WBParaSite" id="RSKR_0000928000.1">
    <property type="protein sequence ID" value="RSKR_0000928000.1"/>
    <property type="gene ID" value="RSKR_0000928000"/>
</dbReference>
<organism evidence="1 2">
    <name type="scientific">Rhabditophanes sp. KR3021</name>
    <dbReference type="NCBI Taxonomy" id="114890"/>
    <lineage>
        <taxon>Eukaryota</taxon>
        <taxon>Metazoa</taxon>
        <taxon>Ecdysozoa</taxon>
        <taxon>Nematoda</taxon>
        <taxon>Chromadorea</taxon>
        <taxon>Rhabditida</taxon>
        <taxon>Tylenchina</taxon>
        <taxon>Panagrolaimomorpha</taxon>
        <taxon>Strongyloidoidea</taxon>
        <taxon>Alloionematidae</taxon>
        <taxon>Rhabditophanes</taxon>
    </lineage>
</organism>
<accession>A0AC35UBC9</accession>
<sequence>MNIPSTPSSTSAGNNTPTCSESNHNSSTLNGHTTLTNCRSSTPSSSGDNDHLQRLAQMTQGVGMSKDSAATADPSLYQSAAAAAYVNQYGSWQNAYYQQFSQPMNPATAFWPGAYPPAPHWSSYAQTKKGRQTYQRFQTSVLESKFQVSSYVSKKQREELRVATNLTDRQIKIWFQNRRMKQKKEKTRVLDDGENGSLLPANPPKQLGHGSHMGHPGNNQNGQQLMHMNNHTQRQDNLSDAAAAAAAAGFNLMSPWGSSMNNSLMGSGDPNSMLGGQNHHMGMVYPGNSAAAAAYGMSNYPGALCPPNI</sequence>
<dbReference type="Proteomes" id="UP000095286">
    <property type="component" value="Unplaced"/>
</dbReference>
<proteinExistence type="predicted"/>
<protein>
    <submittedName>
        <fullName evidence="2">Homeobox domain-containing protein</fullName>
    </submittedName>
</protein>
<name>A0AC35UBC9_9BILA</name>
<reference evidence="2" key="1">
    <citation type="submission" date="2016-11" db="UniProtKB">
        <authorList>
            <consortium name="WormBaseParasite"/>
        </authorList>
    </citation>
    <scope>IDENTIFICATION</scope>
    <source>
        <strain evidence="2">KR3021</strain>
    </source>
</reference>